<organism evidence="2 3">
    <name type="scientific">Actinocorallia libanotica</name>
    <dbReference type="NCBI Taxonomy" id="46162"/>
    <lineage>
        <taxon>Bacteria</taxon>
        <taxon>Bacillati</taxon>
        <taxon>Actinomycetota</taxon>
        <taxon>Actinomycetes</taxon>
        <taxon>Streptosporangiales</taxon>
        <taxon>Thermomonosporaceae</taxon>
        <taxon>Actinocorallia</taxon>
    </lineage>
</organism>
<dbReference type="EMBL" id="BAAAHH010000050">
    <property type="protein sequence ID" value="GAA0967567.1"/>
    <property type="molecule type" value="Genomic_DNA"/>
</dbReference>
<proteinExistence type="predicted"/>
<gene>
    <name evidence="2" type="ORF">GCM10009550_71630</name>
</gene>
<evidence type="ECO:0000256" key="1">
    <source>
        <dbReference type="SAM" id="MobiDB-lite"/>
    </source>
</evidence>
<evidence type="ECO:0000313" key="2">
    <source>
        <dbReference type="EMBL" id="GAA0967567.1"/>
    </source>
</evidence>
<feature type="compositionally biased region" description="Low complexity" evidence="1">
    <location>
        <begin position="20"/>
        <end position="29"/>
    </location>
</feature>
<evidence type="ECO:0000313" key="3">
    <source>
        <dbReference type="Proteomes" id="UP001500665"/>
    </source>
</evidence>
<feature type="region of interest" description="Disordered" evidence="1">
    <location>
        <begin position="1"/>
        <end position="29"/>
    </location>
</feature>
<feature type="region of interest" description="Disordered" evidence="1">
    <location>
        <begin position="49"/>
        <end position="70"/>
    </location>
</feature>
<evidence type="ECO:0008006" key="4">
    <source>
        <dbReference type="Google" id="ProtNLM"/>
    </source>
</evidence>
<comment type="caution">
    <text evidence="2">The sequence shown here is derived from an EMBL/GenBank/DDBJ whole genome shotgun (WGS) entry which is preliminary data.</text>
</comment>
<dbReference type="Proteomes" id="UP001500665">
    <property type="component" value="Unassembled WGS sequence"/>
</dbReference>
<keyword evidence="3" id="KW-1185">Reference proteome</keyword>
<accession>A0ABN1RY42</accession>
<feature type="compositionally biased region" description="Polar residues" evidence="1">
    <location>
        <begin position="54"/>
        <end position="64"/>
    </location>
</feature>
<reference evidence="2 3" key="1">
    <citation type="journal article" date="2019" name="Int. J. Syst. Evol. Microbiol.">
        <title>The Global Catalogue of Microorganisms (GCM) 10K type strain sequencing project: providing services to taxonomists for standard genome sequencing and annotation.</title>
        <authorList>
            <consortium name="The Broad Institute Genomics Platform"/>
            <consortium name="The Broad Institute Genome Sequencing Center for Infectious Disease"/>
            <person name="Wu L."/>
            <person name="Ma J."/>
        </authorList>
    </citation>
    <scope>NUCLEOTIDE SEQUENCE [LARGE SCALE GENOMIC DNA]</scope>
    <source>
        <strain evidence="2 3">JCM 10696</strain>
    </source>
</reference>
<sequence length="70" mass="7238">MSGPGADKQPRHTVNHMKQTTLTAPTDSTTTDLFDLDAQVTPIADVSGAMATPECTSNGCTQGGENDGED</sequence>
<name>A0ABN1RY42_9ACTN</name>
<protein>
    <recommendedName>
        <fullName evidence="4">FxLD family lantipeptide</fullName>
    </recommendedName>
</protein>